<protein>
    <submittedName>
        <fullName evidence="1">Uncharacterized protein</fullName>
    </submittedName>
</protein>
<keyword evidence="2" id="KW-1185">Reference proteome</keyword>
<name>A0A8S3T442_MYTED</name>
<organism evidence="1 2">
    <name type="scientific">Mytilus edulis</name>
    <name type="common">Blue mussel</name>
    <dbReference type="NCBI Taxonomy" id="6550"/>
    <lineage>
        <taxon>Eukaryota</taxon>
        <taxon>Metazoa</taxon>
        <taxon>Spiralia</taxon>
        <taxon>Lophotrochozoa</taxon>
        <taxon>Mollusca</taxon>
        <taxon>Bivalvia</taxon>
        <taxon>Autobranchia</taxon>
        <taxon>Pteriomorphia</taxon>
        <taxon>Mytilida</taxon>
        <taxon>Mytiloidea</taxon>
        <taxon>Mytilidae</taxon>
        <taxon>Mytilinae</taxon>
        <taxon>Mytilus</taxon>
    </lineage>
</organism>
<gene>
    <name evidence="1" type="ORF">MEDL_38400</name>
</gene>
<evidence type="ECO:0000313" key="1">
    <source>
        <dbReference type="EMBL" id="CAG2225267.1"/>
    </source>
</evidence>
<comment type="caution">
    <text evidence="1">The sequence shown here is derived from an EMBL/GenBank/DDBJ whole genome shotgun (WGS) entry which is preliminary data.</text>
</comment>
<reference evidence="1" key="1">
    <citation type="submission" date="2021-03" db="EMBL/GenBank/DDBJ databases">
        <authorList>
            <person name="Bekaert M."/>
        </authorList>
    </citation>
    <scope>NUCLEOTIDE SEQUENCE</scope>
</reference>
<proteinExistence type="predicted"/>
<dbReference type="EMBL" id="CAJPWZ010001843">
    <property type="protein sequence ID" value="CAG2225267.1"/>
    <property type="molecule type" value="Genomic_DNA"/>
</dbReference>
<dbReference type="Proteomes" id="UP000683360">
    <property type="component" value="Unassembled WGS sequence"/>
</dbReference>
<evidence type="ECO:0000313" key="2">
    <source>
        <dbReference type="Proteomes" id="UP000683360"/>
    </source>
</evidence>
<dbReference type="AlphaFoldDB" id="A0A8S3T442"/>
<sequence length="160" mass="17897">MLNEEVIKESIADVTSTDGLDIVVRKCKINIHDGSWIIKENIYDDKMDRLQRAIIQSENVEKESSISTENMKKTNASTQFSENIRKQRTTSKLGDSVPIIDNTSAYETGEQNINHHANMSTSKNIENVIGGNMNDNKNSTIADKNSILKVNEDKDISAPL</sequence>
<accession>A0A8S3T442</accession>